<dbReference type="GO" id="GO:0016491">
    <property type="term" value="F:oxidoreductase activity"/>
    <property type="evidence" value="ECO:0007669"/>
    <property type="project" value="UniProtKB-KW"/>
</dbReference>
<dbReference type="InterPro" id="IPR036291">
    <property type="entry name" value="NAD(P)-bd_dom_sf"/>
</dbReference>
<evidence type="ECO:0000256" key="3">
    <source>
        <dbReference type="SAM" id="MobiDB-lite"/>
    </source>
</evidence>
<dbReference type="Proteomes" id="UP000231259">
    <property type="component" value="Unassembled WGS sequence"/>
</dbReference>
<evidence type="ECO:0008006" key="6">
    <source>
        <dbReference type="Google" id="ProtNLM"/>
    </source>
</evidence>
<sequence length="263" mass="28254">MGQHSRSLTPPPHTAPAPHRSAKSRVRDPSGPLCLLTPPRRCTMHPAMTQPIALITGASRGLGFALAEALSDTHHIVAVARTVGGLEDLDDRIKARGGQATLAPMDITKPEAMAQLCRSVFDRWGRIALWAHAAVHAAPLTPANHIDAKDWSKSVGINLTAMGHLIPFIAPLLGTTGTALFFEDPRGGEKFFGHYGTTKAAQIALARSWQAETVNTGPRVQITTPRPMATATRARFFPGEDRTTLAHPRDEAARILSELDLTA</sequence>
<dbReference type="EMBL" id="AWWI01000063">
    <property type="protein sequence ID" value="PIL20378.1"/>
    <property type="molecule type" value="Genomic_DNA"/>
</dbReference>
<name>A0A2G8RH13_9RHOB</name>
<evidence type="ECO:0000256" key="2">
    <source>
        <dbReference type="ARBA" id="ARBA00023002"/>
    </source>
</evidence>
<proteinExistence type="inferred from homology"/>
<dbReference type="PANTHER" id="PTHR43669:SF3">
    <property type="entry name" value="ALCOHOL DEHYDROGENASE, PUTATIVE (AFU_ORTHOLOGUE AFUA_3G03445)-RELATED"/>
    <property type="match status" value="1"/>
</dbReference>
<reference evidence="4 5" key="1">
    <citation type="submission" date="2013-09" db="EMBL/GenBank/DDBJ databases">
        <title>Genome sequencing of Phaeobacter antarcticus sp. nov. SM1211.</title>
        <authorList>
            <person name="Zhang X.-Y."/>
            <person name="Liu C."/>
            <person name="Chen X.-L."/>
            <person name="Xie B.-B."/>
            <person name="Qin Q.-L."/>
            <person name="Rong J.-C."/>
            <person name="Zhang Y.-Z."/>
        </authorList>
    </citation>
    <scope>NUCLEOTIDE SEQUENCE [LARGE SCALE GENOMIC DNA]</scope>
    <source>
        <strain evidence="4 5">SM1211</strain>
    </source>
</reference>
<keyword evidence="2" id="KW-0560">Oxidoreductase</keyword>
<dbReference type="PRINTS" id="PR00081">
    <property type="entry name" value="GDHRDH"/>
</dbReference>
<comment type="similarity">
    <text evidence="1">Belongs to the short-chain dehydrogenases/reductases (SDR) family.</text>
</comment>
<feature type="region of interest" description="Disordered" evidence="3">
    <location>
        <begin position="1"/>
        <end position="33"/>
    </location>
</feature>
<comment type="caution">
    <text evidence="4">The sequence shown here is derived from an EMBL/GenBank/DDBJ whole genome shotgun (WGS) entry which is preliminary data.</text>
</comment>
<dbReference type="AlphaFoldDB" id="A0A2G8RH13"/>
<dbReference type="InterPro" id="IPR002347">
    <property type="entry name" value="SDR_fam"/>
</dbReference>
<dbReference type="PANTHER" id="PTHR43669">
    <property type="entry name" value="5-KETO-D-GLUCONATE 5-REDUCTASE"/>
    <property type="match status" value="1"/>
</dbReference>
<evidence type="ECO:0000313" key="5">
    <source>
        <dbReference type="Proteomes" id="UP000231259"/>
    </source>
</evidence>
<dbReference type="Pfam" id="PF00106">
    <property type="entry name" value="adh_short"/>
    <property type="match status" value="1"/>
</dbReference>
<organism evidence="4 5">
    <name type="scientific">Puniceibacterium antarcticum</name>
    <dbReference type="NCBI Taxonomy" id="1206336"/>
    <lineage>
        <taxon>Bacteria</taxon>
        <taxon>Pseudomonadati</taxon>
        <taxon>Pseudomonadota</taxon>
        <taxon>Alphaproteobacteria</taxon>
        <taxon>Rhodobacterales</taxon>
        <taxon>Paracoccaceae</taxon>
        <taxon>Puniceibacterium</taxon>
    </lineage>
</organism>
<dbReference type="CDD" id="cd05233">
    <property type="entry name" value="SDR_c"/>
    <property type="match status" value="1"/>
</dbReference>
<protein>
    <recommendedName>
        <fullName evidence="6">Oxidoreductase</fullName>
    </recommendedName>
</protein>
<accession>A0A2G8RH13</accession>
<evidence type="ECO:0000313" key="4">
    <source>
        <dbReference type="EMBL" id="PIL20378.1"/>
    </source>
</evidence>
<dbReference type="Gene3D" id="3.40.50.720">
    <property type="entry name" value="NAD(P)-binding Rossmann-like Domain"/>
    <property type="match status" value="1"/>
</dbReference>
<gene>
    <name evidence="4" type="ORF">P775_09570</name>
</gene>
<keyword evidence="5" id="KW-1185">Reference proteome</keyword>
<evidence type="ECO:0000256" key="1">
    <source>
        <dbReference type="ARBA" id="ARBA00006484"/>
    </source>
</evidence>
<dbReference type="SUPFAM" id="SSF51735">
    <property type="entry name" value="NAD(P)-binding Rossmann-fold domains"/>
    <property type="match status" value="1"/>
</dbReference>